<dbReference type="Gene3D" id="3.40.50.300">
    <property type="entry name" value="P-loop containing nucleotide triphosphate hydrolases"/>
    <property type="match status" value="1"/>
</dbReference>
<evidence type="ECO:0000259" key="4">
    <source>
        <dbReference type="Pfam" id="PF13807"/>
    </source>
</evidence>
<dbReference type="SUPFAM" id="SSF52540">
    <property type="entry name" value="P-loop containing nucleoside triphosphate hydrolases"/>
    <property type="match status" value="1"/>
</dbReference>
<evidence type="ECO:0000313" key="6">
    <source>
        <dbReference type="Proteomes" id="UP000198598"/>
    </source>
</evidence>
<keyword evidence="3" id="KW-0472">Membrane</keyword>
<keyword evidence="3" id="KW-1133">Transmembrane helix</keyword>
<dbReference type="GO" id="GO:0005524">
    <property type="term" value="F:ATP binding"/>
    <property type="evidence" value="ECO:0007669"/>
    <property type="project" value="UniProtKB-KW"/>
</dbReference>
<dbReference type="InterPro" id="IPR027417">
    <property type="entry name" value="P-loop_NTPase"/>
</dbReference>
<protein>
    <submittedName>
        <fullName evidence="5">Capsular exopolysaccharide family</fullName>
    </submittedName>
</protein>
<dbReference type="RefSeq" id="WP_093832304.1">
    <property type="nucleotide sequence ID" value="NZ_FOLQ01000017.1"/>
</dbReference>
<proteinExistence type="predicted"/>
<dbReference type="STRING" id="662367.SAMN05216167_11719"/>
<gene>
    <name evidence="5" type="ORF">SAMN05216167_11719</name>
</gene>
<dbReference type="CDD" id="cd05387">
    <property type="entry name" value="BY-kinase"/>
    <property type="match status" value="1"/>
</dbReference>
<feature type="transmembrane region" description="Helical" evidence="3">
    <location>
        <begin position="33"/>
        <end position="53"/>
    </location>
</feature>
<keyword evidence="1" id="KW-0547">Nucleotide-binding</keyword>
<evidence type="ECO:0000313" key="5">
    <source>
        <dbReference type="EMBL" id="SFE65355.1"/>
    </source>
</evidence>
<sequence length="765" mass="85926">MASKTTPSYTPYQMVDSKSMSLRTYLLPYLRQWPWFILSLCLALGGAYVYLLYKQPTYRIQASLLLQDDKRGNGQTTPLKELESYSPKKVVENELEVLRSSTLMDGVVRKLHLDARYFRKTSFGKREIYTESPVWVLVESGKPELYKKPLELDFPGGETVRINNQPYPLNQSIQTPYGKLRILTRQQVSRFKEPLLVQVMPQASAVDMYLSSLKAEPTSKTSTVIHLTIEDAVPQKGEAILNGLINEYNQAAITDKNRVATNTLRFVENRLRMVAGELAGVEKNVEKYKSTLGITDLSAQAQSFLQTTQQNDSELNQVSIQLAVLNDLQQFIDTQSDKRGSTPATVGLNDPVLLGQIEKLSQLELQHDQLMQTTSSENPLLQTVDSQIRATKNNISQNIRTMKAMLTSSQQQYQAKGQKLEDVIRTIPKQERELTDIKRQQAIKNELYTYLLQKREEMAVTFAAAIADSRTIEVAKSSAGPVKPVAVVIYALFGLVGLLVPTAAIAGRSALNTRVLLRNDVEDNTQVPILGEIMNKRQRDVLVVAPHNQSVLAEQIRSIRTNLHLGKGEDTESQVLLFTSSISGEGKSFISLNLGASLALLRQPTVILEMDMRMPKLHPLFNINNTVGLSTYLNGEATLDDVLQPIPGHPNYFIIPSGPLPPDPSELLSSPMFKQMLSMLRERFSYVILDAPPIGIVTDAQVVAPYADTTLFVVRHGVTPKHSLKTLDVLYREQRFKNMRIILNAVNDSESYHSNHRYKNSYSYR</sequence>
<dbReference type="Proteomes" id="UP000198598">
    <property type="component" value="Unassembled WGS sequence"/>
</dbReference>
<dbReference type="InterPro" id="IPR032807">
    <property type="entry name" value="GNVR"/>
</dbReference>
<feature type="transmembrane region" description="Helical" evidence="3">
    <location>
        <begin position="485"/>
        <end position="506"/>
    </location>
</feature>
<feature type="domain" description="Tyrosine-protein kinase G-rich" evidence="4">
    <location>
        <begin position="431"/>
        <end position="508"/>
    </location>
</feature>
<keyword evidence="3" id="KW-0812">Transmembrane</keyword>
<dbReference type="PANTHER" id="PTHR32309:SF13">
    <property type="entry name" value="FERRIC ENTEROBACTIN TRANSPORT PROTEIN FEPE"/>
    <property type="match status" value="1"/>
</dbReference>
<dbReference type="GO" id="GO:0005886">
    <property type="term" value="C:plasma membrane"/>
    <property type="evidence" value="ECO:0007669"/>
    <property type="project" value="TreeGrafter"/>
</dbReference>
<accession>A0A1I2CB10</accession>
<dbReference type="InterPro" id="IPR050445">
    <property type="entry name" value="Bact_polysacc_biosynth/exp"/>
</dbReference>
<dbReference type="EMBL" id="FOLQ01000017">
    <property type="protein sequence ID" value="SFE65355.1"/>
    <property type="molecule type" value="Genomic_DNA"/>
</dbReference>
<evidence type="ECO:0000256" key="2">
    <source>
        <dbReference type="ARBA" id="ARBA00022840"/>
    </source>
</evidence>
<dbReference type="OrthoDB" id="9794577at2"/>
<keyword evidence="6" id="KW-1185">Reference proteome</keyword>
<dbReference type="PANTHER" id="PTHR32309">
    <property type="entry name" value="TYROSINE-PROTEIN KINASE"/>
    <property type="match status" value="1"/>
</dbReference>
<organism evidence="5 6">
    <name type="scientific">Spirosoma endophyticum</name>
    <dbReference type="NCBI Taxonomy" id="662367"/>
    <lineage>
        <taxon>Bacteria</taxon>
        <taxon>Pseudomonadati</taxon>
        <taxon>Bacteroidota</taxon>
        <taxon>Cytophagia</taxon>
        <taxon>Cytophagales</taxon>
        <taxon>Cytophagaceae</taxon>
        <taxon>Spirosoma</taxon>
    </lineage>
</organism>
<evidence type="ECO:0000256" key="3">
    <source>
        <dbReference type="SAM" id="Phobius"/>
    </source>
</evidence>
<evidence type="ECO:0000256" key="1">
    <source>
        <dbReference type="ARBA" id="ARBA00022741"/>
    </source>
</evidence>
<dbReference type="Pfam" id="PF13807">
    <property type="entry name" value="GNVR"/>
    <property type="match status" value="1"/>
</dbReference>
<reference evidence="5 6" key="1">
    <citation type="submission" date="2016-10" db="EMBL/GenBank/DDBJ databases">
        <authorList>
            <person name="de Groot N.N."/>
        </authorList>
    </citation>
    <scope>NUCLEOTIDE SEQUENCE [LARGE SCALE GENOMIC DNA]</scope>
    <source>
        <strain evidence="5 6">DSM 26130</strain>
    </source>
</reference>
<dbReference type="GO" id="GO:0004713">
    <property type="term" value="F:protein tyrosine kinase activity"/>
    <property type="evidence" value="ECO:0007669"/>
    <property type="project" value="TreeGrafter"/>
</dbReference>
<dbReference type="InterPro" id="IPR005702">
    <property type="entry name" value="Wzc-like_C"/>
</dbReference>
<name>A0A1I2CB10_9BACT</name>
<dbReference type="NCBIfam" id="TIGR01007">
    <property type="entry name" value="eps_fam"/>
    <property type="match status" value="1"/>
</dbReference>
<keyword evidence="2" id="KW-0067">ATP-binding</keyword>
<dbReference type="AlphaFoldDB" id="A0A1I2CB10"/>